<name>A0A0C2WUU8_SERVB</name>
<accession>A0A0C2WUU8</accession>
<dbReference type="EMBL" id="KN824391">
    <property type="protein sequence ID" value="KIM21167.1"/>
    <property type="molecule type" value="Genomic_DNA"/>
</dbReference>
<dbReference type="Proteomes" id="UP000054097">
    <property type="component" value="Unassembled WGS sequence"/>
</dbReference>
<reference evidence="1 2" key="1">
    <citation type="submission" date="2014-04" db="EMBL/GenBank/DDBJ databases">
        <authorList>
            <consortium name="DOE Joint Genome Institute"/>
            <person name="Kuo A."/>
            <person name="Zuccaro A."/>
            <person name="Kohler A."/>
            <person name="Nagy L.G."/>
            <person name="Floudas D."/>
            <person name="Copeland A."/>
            <person name="Barry K.W."/>
            <person name="Cichocki N."/>
            <person name="Veneault-Fourrey C."/>
            <person name="LaButti K."/>
            <person name="Lindquist E.A."/>
            <person name="Lipzen A."/>
            <person name="Lundell T."/>
            <person name="Morin E."/>
            <person name="Murat C."/>
            <person name="Sun H."/>
            <person name="Tunlid A."/>
            <person name="Henrissat B."/>
            <person name="Grigoriev I.V."/>
            <person name="Hibbett D.S."/>
            <person name="Martin F."/>
            <person name="Nordberg H.P."/>
            <person name="Cantor M.N."/>
            <person name="Hua S.X."/>
        </authorList>
    </citation>
    <scope>NUCLEOTIDE SEQUENCE [LARGE SCALE GENOMIC DNA]</scope>
    <source>
        <strain evidence="1 2">MAFF 305830</strain>
    </source>
</reference>
<evidence type="ECO:0000313" key="1">
    <source>
        <dbReference type="EMBL" id="KIM21167.1"/>
    </source>
</evidence>
<proteinExistence type="predicted"/>
<evidence type="ECO:0000313" key="2">
    <source>
        <dbReference type="Proteomes" id="UP000054097"/>
    </source>
</evidence>
<dbReference type="AlphaFoldDB" id="A0A0C2WUU8"/>
<protein>
    <recommendedName>
        <fullName evidence="3">F-box domain-containing protein</fullName>
    </recommendedName>
</protein>
<dbReference type="HOGENOM" id="CLU_1099063_0_0_1"/>
<keyword evidence="2" id="KW-1185">Reference proteome</keyword>
<gene>
    <name evidence="1" type="ORF">M408DRAFT_110896</name>
</gene>
<organism evidence="1 2">
    <name type="scientific">Serendipita vermifera MAFF 305830</name>
    <dbReference type="NCBI Taxonomy" id="933852"/>
    <lineage>
        <taxon>Eukaryota</taxon>
        <taxon>Fungi</taxon>
        <taxon>Dikarya</taxon>
        <taxon>Basidiomycota</taxon>
        <taxon>Agaricomycotina</taxon>
        <taxon>Agaricomycetes</taxon>
        <taxon>Sebacinales</taxon>
        <taxon>Serendipitaceae</taxon>
        <taxon>Serendipita</taxon>
    </lineage>
</organism>
<sequence>MLEEKIFPEEWNIAKILRDLPDMEKDELRLQGAVVTYQRSLKNVEASQSLARETFFIDSETPLMGDQTTKVTNVNALISQASKNQMEQLKCSKDNLDLMLSQLVSSLSCVRSEIHGRRVTLAISRNSRQHLMCRKNELVLLLNELKFHLSAVRRVQNEIWHEIFRICNHFKTSSRRSRPQILTISHVCKQWREITLNSQVLYVLYRDKYLPFHHWRRLLLAKAKEKSAKEAGSAARGLLAVAGGALLARFILF</sequence>
<evidence type="ECO:0008006" key="3">
    <source>
        <dbReference type="Google" id="ProtNLM"/>
    </source>
</evidence>
<reference evidence="2" key="2">
    <citation type="submission" date="2015-01" db="EMBL/GenBank/DDBJ databases">
        <title>Evolutionary Origins and Diversification of the Mycorrhizal Mutualists.</title>
        <authorList>
            <consortium name="DOE Joint Genome Institute"/>
            <consortium name="Mycorrhizal Genomics Consortium"/>
            <person name="Kohler A."/>
            <person name="Kuo A."/>
            <person name="Nagy L.G."/>
            <person name="Floudas D."/>
            <person name="Copeland A."/>
            <person name="Barry K.W."/>
            <person name="Cichocki N."/>
            <person name="Veneault-Fourrey C."/>
            <person name="LaButti K."/>
            <person name="Lindquist E.A."/>
            <person name="Lipzen A."/>
            <person name="Lundell T."/>
            <person name="Morin E."/>
            <person name="Murat C."/>
            <person name="Riley R."/>
            <person name="Ohm R."/>
            <person name="Sun H."/>
            <person name="Tunlid A."/>
            <person name="Henrissat B."/>
            <person name="Grigoriev I.V."/>
            <person name="Hibbett D.S."/>
            <person name="Martin F."/>
        </authorList>
    </citation>
    <scope>NUCLEOTIDE SEQUENCE [LARGE SCALE GENOMIC DNA]</scope>
    <source>
        <strain evidence="2">MAFF 305830</strain>
    </source>
</reference>